<dbReference type="PANTHER" id="PTHR30273:SF2">
    <property type="entry name" value="PROTEIN FECR"/>
    <property type="match status" value="1"/>
</dbReference>
<sequence length="564" mass="63692">MSDLKSQKQRFEQLLGQLLDNAISASEVDELLCLAQLSDEFKFSLRAQLEMDFLLTQTESAEAKEGIFVAKVHDASKQLLQHKEFEKRILQAIEDNPEGIRATQDKAPKKNNISGLSRTWNWTALSIAACAVLTFFFFLHIDEPENYYQPSVMLNEVNDNGVAVIVNVVNNSQHFKAGESVIPGNLQLLDGFLELEFYHGARLKIAGPADLDIINEQRVMLRHGKVMTDVPYVAIGFTIDTPNSEVIDLGTAIGVSVDHSGKSQIHVFDGLIETKDKQGETYRLAKGGAISQGSPLASEWQLKNATSSLFSEFSNINDLTITASNRQQRKWHEMKQWVLKDESLVAYYDFEKDLNLPRQLTNIAHTSETFHGAIVGANWAQGPWNGKSALEFKKASDRVRVDIKGEFDQFTLTTWIRIDSLDRRFNSILLTDNYNEGDIHWQLGHLDEQNEGKLVLGLKHTKDAGSNYTYQPFYSVSESGTWYHLATTVNQNTRQVKSYINGKLVMEKHLKHRTKSWHINKASIGNWDSTLNISPLRNLNGSIAEMMIFSRALSDDEIKKIALQ</sequence>
<reference evidence="2 3" key="1">
    <citation type="journal article" date="2017" name="Antonie Van Leeuwenhoek">
        <title>Rhizobium rhizosphaerae sp. nov., a novel species isolated from rice rhizosphere.</title>
        <authorList>
            <person name="Zhao J.J."/>
            <person name="Zhang J."/>
            <person name="Zhang R.J."/>
            <person name="Zhang C.W."/>
            <person name="Yin H.Q."/>
            <person name="Zhang X.X."/>
        </authorList>
    </citation>
    <scope>NUCLEOTIDE SEQUENCE [LARGE SCALE GENOMIC DNA]</scope>
    <source>
        <strain evidence="2 3">E3</strain>
    </source>
</reference>
<dbReference type="STRING" id="1127673.GLIP_0470"/>
<dbReference type="SUPFAM" id="SSF49899">
    <property type="entry name" value="Concanavalin A-like lectins/glucanases"/>
    <property type="match status" value="1"/>
</dbReference>
<dbReference type="OrthoDB" id="275800at2"/>
<gene>
    <name evidence="2" type="ORF">GLIP_0470</name>
</gene>
<dbReference type="InterPro" id="IPR012373">
    <property type="entry name" value="Ferrdict_sens_TM"/>
</dbReference>
<evidence type="ECO:0008006" key="4">
    <source>
        <dbReference type="Google" id="ProtNLM"/>
    </source>
</evidence>
<dbReference type="GO" id="GO:0016989">
    <property type="term" value="F:sigma factor antagonist activity"/>
    <property type="evidence" value="ECO:0007669"/>
    <property type="project" value="TreeGrafter"/>
</dbReference>
<dbReference type="Gene3D" id="2.60.120.200">
    <property type="match status" value="1"/>
</dbReference>
<proteinExistence type="predicted"/>
<comment type="caution">
    <text evidence="2">The sequence shown here is derived from an EMBL/GenBank/DDBJ whole genome shotgun (WGS) entry which is preliminary data.</text>
</comment>
<dbReference type="RefSeq" id="WP_008842936.1">
    <property type="nucleotide sequence ID" value="NZ_BAEN01000014.1"/>
</dbReference>
<dbReference type="eggNOG" id="COG3712">
    <property type="taxonomic scope" value="Bacteria"/>
</dbReference>
<keyword evidence="1" id="KW-0472">Membrane</keyword>
<protein>
    <recommendedName>
        <fullName evidence="4">LamG-like jellyroll fold domain-containing protein</fullName>
    </recommendedName>
</protein>
<keyword evidence="1" id="KW-0812">Transmembrane</keyword>
<dbReference type="EMBL" id="BAEN01000014">
    <property type="protein sequence ID" value="GAC13116.1"/>
    <property type="molecule type" value="Genomic_DNA"/>
</dbReference>
<dbReference type="PANTHER" id="PTHR30273">
    <property type="entry name" value="PERIPLASMIC SIGNAL SENSOR AND SIGMA FACTOR ACTIVATOR FECR-RELATED"/>
    <property type="match status" value="1"/>
</dbReference>
<accession>K6XN56</accession>
<keyword evidence="3" id="KW-1185">Reference proteome</keyword>
<evidence type="ECO:0000256" key="1">
    <source>
        <dbReference type="SAM" id="Phobius"/>
    </source>
</evidence>
<feature type="transmembrane region" description="Helical" evidence="1">
    <location>
        <begin position="119"/>
        <end position="141"/>
    </location>
</feature>
<evidence type="ECO:0000313" key="2">
    <source>
        <dbReference type="EMBL" id="GAC13116.1"/>
    </source>
</evidence>
<name>K6XN56_9ALTE</name>
<evidence type="ECO:0000313" key="3">
    <source>
        <dbReference type="Proteomes" id="UP000006334"/>
    </source>
</evidence>
<organism evidence="2 3">
    <name type="scientific">Aliiglaciecola lipolytica E3</name>
    <dbReference type="NCBI Taxonomy" id="1127673"/>
    <lineage>
        <taxon>Bacteria</taxon>
        <taxon>Pseudomonadati</taxon>
        <taxon>Pseudomonadota</taxon>
        <taxon>Gammaproteobacteria</taxon>
        <taxon>Alteromonadales</taxon>
        <taxon>Alteromonadaceae</taxon>
        <taxon>Aliiglaciecola</taxon>
    </lineage>
</organism>
<dbReference type="InterPro" id="IPR013320">
    <property type="entry name" value="ConA-like_dom_sf"/>
</dbReference>
<dbReference type="Pfam" id="PF13385">
    <property type="entry name" value="Laminin_G_3"/>
    <property type="match status" value="1"/>
</dbReference>
<keyword evidence="1" id="KW-1133">Transmembrane helix</keyword>
<dbReference type="AlphaFoldDB" id="K6XN56"/>
<dbReference type="Proteomes" id="UP000006334">
    <property type="component" value="Unassembled WGS sequence"/>
</dbReference>